<keyword evidence="2" id="KW-1185">Reference proteome</keyword>
<dbReference type="STRING" id="656024.FsymDg_3098"/>
<dbReference type="EMBL" id="CP002801">
    <property type="protein sequence ID" value="AEH10408.1"/>
    <property type="molecule type" value="Genomic_DNA"/>
</dbReference>
<evidence type="ECO:0008006" key="3">
    <source>
        <dbReference type="Google" id="ProtNLM"/>
    </source>
</evidence>
<dbReference type="Pfam" id="PF04075">
    <property type="entry name" value="F420H2_quin_red"/>
    <property type="match status" value="1"/>
</dbReference>
<dbReference type="InterPro" id="IPR004378">
    <property type="entry name" value="F420H2_quin_Rdtase"/>
</dbReference>
<dbReference type="Gene3D" id="2.30.110.10">
    <property type="entry name" value="Electron Transport, Fmn-binding Protein, Chain A"/>
    <property type="match status" value="1"/>
</dbReference>
<dbReference type="GO" id="GO:0016491">
    <property type="term" value="F:oxidoreductase activity"/>
    <property type="evidence" value="ECO:0007669"/>
    <property type="project" value="InterPro"/>
</dbReference>
<dbReference type="AlphaFoldDB" id="F8AXQ2"/>
<dbReference type="KEGG" id="fsy:FsymDg_3098"/>
<name>F8AXQ2_9ACTN</name>
<dbReference type="eggNOG" id="ENOG5032Z8Q">
    <property type="taxonomic scope" value="Bacteria"/>
</dbReference>
<sequence>MPLPKWIASANRRATNRVTGPAATRLPGFGVIVHRGRQSGREYRTPVNVFGSDGGYVVALTYGSDSDWVRNVLAAGGCVLEHRNHREELGSPHIVHDDSRSQVPAPLRPVLGAIGVSDFLTLRPQPAPPQPSAEEDLTV</sequence>
<accession>F8AXQ2</accession>
<evidence type="ECO:0000313" key="1">
    <source>
        <dbReference type="EMBL" id="AEH10408.1"/>
    </source>
</evidence>
<gene>
    <name evidence="1" type="ordered locus">FsymDg_3098</name>
</gene>
<proteinExistence type="predicted"/>
<evidence type="ECO:0000313" key="2">
    <source>
        <dbReference type="Proteomes" id="UP000001549"/>
    </source>
</evidence>
<dbReference type="Proteomes" id="UP000001549">
    <property type="component" value="Chromosome"/>
</dbReference>
<dbReference type="InterPro" id="IPR012349">
    <property type="entry name" value="Split_barrel_FMN-bd"/>
</dbReference>
<dbReference type="RefSeq" id="WP_013874303.1">
    <property type="nucleotide sequence ID" value="NC_015656.1"/>
</dbReference>
<organism evidence="1 2">
    <name type="scientific">Candidatus Protofrankia datiscae</name>
    <dbReference type="NCBI Taxonomy" id="2716812"/>
    <lineage>
        <taxon>Bacteria</taxon>
        <taxon>Bacillati</taxon>
        <taxon>Actinomycetota</taxon>
        <taxon>Actinomycetes</taxon>
        <taxon>Frankiales</taxon>
        <taxon>Frankiaceae</taxon>
        <taxon>Protofrankia</taxon>
    </lineage>
</organism>
<dbReference type="HOGENOM" id="CLU_141082_0_0_11"/>
<dbReference type="NCBIfam" id="TIGR00026">
    <property type="entry name" value="hi_GC_TIGR00026"/>
    <property type="match status" value="1"/>
</dbReference>
<protein>
    <recommendedName>
        <fullName evidence="3">Nitroreductase</fullName>
    </recommendedName>
</protein>
<reference evidence="1 2" key="1">
    <citation type="submission" date="2011-05" db="EMBL/GenBank/DDBJ databases">
        <title>Complete sequence of chromosome of Frankia symbiont of Datisca glomerata.</title>
        <authorList>
            <consortium name="US DOE Joint Genome Institute"/>
            <person name="Lucas S."/>
            <person name="Han J."/>
            <person name="Lapidus A."/>
            <person name="Cheng J.-F."/>
            <person name="Goodwin L."/>
            <person name="Pitluck S."/>
            <person name="Peters L."/>
            <person name="Mikhailova N."/>
            <person name="Chertkov O."/>
            <person name="Teshima H."/>
            <person name="Han C."/>
            <person name="Tapia R."/>
            <person name="Land M."/>
            <person name="Hauser L."/>
            <person name="Kyrpides N."/>
            <person name="Ivanova N."/>
            <person name="Pagani I."/>
            <person name="Berry A."/>
            <person name="Pawlowski K."/>
            <person name="Persson T."/>
            <person name="Vanden Heuvel B."/>
            <person name="Benson D."/>
            <person name="Woyke T."/>
        </authorList>
    </citation>
    <scope>NUCLEOTIDE SEQUENCE [LARGE SCALE GENOMIC DNA]</scope>
    <source>
        <strain evidence="2">4085684</strain>
    </source>
</reference>